<keyword evidence="1" id="KW-0812">Transmembrane</keyword>
<proteinExistence type="predicted"/>
<dbReference type="EMBL" id="JANAVB010030747">
    <property type="protein sequence ID" value="KAJ6813182.1"/>
    <property type="molecule type" value="Genomic_DNA"/>
</dbReference>
<reference evidence="2" key="1">
    <citation type="journal article" date="2023" name="GigaByte">
        <title>Genome assembly of the bearded iris, Iris pallida Lam.</title>
        <authorList>
            <person name="Bruccoleri R.E."/>
            <person name="Oakeley E.J."/>
            <person name="Faust A.M.E."/>
            <person name="Altorfer M."/>
            <person name="Dessus-Babus S."/>
            <person name="Burckhardt D."/>
            <person name="Oertli M."/>
            <person name="Naumann U."/>
            <person name="Petersen F."/>
            <person name="Wong J."/>
        </authorList>
    </citation>
    <scope>NUCLEOTIDE SEQUENCE</scope>
    <source>
        <strain evidence="2">GSM-AAB239-AS_SAM_17_03QT</strain>
    </source>
</reference>
<protein>
    <submittedName>
        <fullName evidence="2">Serine/threonine-protein phosphatase PP2A-1 catalytic subunit</fullName>
    </submittedName>
</protein>
<keyword evidence="4" id="KW-1185">Reference proteome</keyword>
<sequence length="87" mass="10194">MYVSYRTRMSLQYSVHQTTVTVAVTWQRSWRLGRICLRISSSLIQHQGRLSQTPPARLQTTFCNPHDSYLLVTLFIICTLLFYRAVI</sequence>
<evidence type="ECO:0000313" key="3">
    <source>
        <dbReference type="EMBL" id="KAJ6813182.1"/>
    </source>
</evidence>
<name>A0AAX6DQM9_IRIPA</name>
<dbReference type="Proteomes" id="UP001140949">
    <property type="component" value="Unassembled WGS sequence"/>
</dbReference>
<organism evidence="2 4">
    <name type="scientific">Iris pallida</name>
    <name type="common">Sweet iris</name>
    <dbReference type="NCBI Taxonomy" id="29817"/>
    <lineage>
        <taxon>Eukaryota</taxon>
        <taxon>Viridiplantae</taxon>
        <taxon>Streptophyta</taxon>
        <taxon>Embryophyta</taxon>
        <taxon>Tracheophyta</taxon>
        <taxon>Spermatophyta</taxon>
        <taxon>Magnoliopsida</taxon>
        <taxon>Liliopsida</taxon>
        <taxon>Asparagales</taxon>
        <taxon>Iridaceae</taxon>
        <taxon>Iridoideae</taxon>
        <taxon>Irideae</taxon>
        <taxon>Iris</taxon>
    </lineage>
</organism>
<dbReference type="AlphaFoldDB" id="A0AAX6DQM9"/>
<reference evidence="2" key="2">
    <citation type="submission" date="2023-04" db="EMBL/GenBank/DDBJ databases">
        <authorList>
            <person name="Bruccoleri R.E."/>
            <person name="Oakeley E.J."/>
            <person name="Faust A.-M."/>
            <person name="Dessus-Babus S."/>
            <person name="Altorfer M."/>
            <person name="Burckhardt D."/>
            <person name="Oertli M."/>
            <person name="Naumann U."/>
            <person name="Petersen F."/>
            <person name="Wong J."/>
        </authorList>
    </citation>
    <scope>NUCLEOTIDE SEQUENCE</scope>
    <source>
        <strain evidence="2">GSM-AAB239-AS_SAM_17_03QT</strain>
        <tissue evidence="2">Leaf</tissue>
    </source>
</reference>
<dbReference type="EMBL" id="JANAVB010042618">
    <property type="protein sequence ID" value="KAJ6793995.1"/>
    <property type="molecule type" value="Genomic_DNA"/>
</dbReference>
<feature type="transmembrane region" description="Helical" evidence="1">
    <location>
        <begin position="68"/>
        <end position="86"/>
    </location>
</feature>
<evidence type="ECO:0000313" key="2">
    <source>
        <dbReference type="EMBL" id="KAJ6793995.1"/>
    </source>
</evidence>
<evidence type="ECO:0000256" key="1">
    <source>
        <dbReference type="SAM" id="Phobius"/>
    </source>
</evidence>
<evidence type="ECO:0000313" key="4">
    <source>
        <dbReference type="Proteomes" id="UP001140949"/>
    </source>
</evidence>
<gene>
    <name evidence="3" type="ORF">M6B38_147280</name>
    <name evidence="2" type="ORF">M6B38_233415</name>
</gene>
<keyword evidence="1" id="KW-0472">Membrane</keyword>
<comment type="caution">
    <text evidence="2">The sequence shown here is derived from an EMBL/GenBank/DDBJ whole genome shotgun (WGS) entry which is preliminary data.</text>
</comment>
<keyword evidence="1" id="KW-1133">Transmembrane helix</keyword>
<accession>A0AAX6DQM9</accession>